<protein>
    <submittedName>
        <fullName evidence="1">Uncharacterized protein</fullName>
    </submittedName>
</protein>
<accession>A0ACB8FAH0</accession>
<gene>
    <name evidence="1" type="ORF">K3G42_020693</name>
</gene>
<reference evidence="1" key="1">
    <citation type="submission" date="2021-08" db="EMBL/GenBank/DDBJ databases">
        <title>The first chromosome-level gecko genome reveals the dynamic sex chromosomes of Neotropical dwarf geckos (Sphaerodactylidae: Sphaerodactylus).</title>
        <authorList>
            <person name="Pinto B.J."/>
            <person name="Keating S.E."/>
            <person name="Gamble T."/>
        </authorList>
    </citation>
    <scope>NUCLEOTIDE SEQUENCE</scope>
    <source>
        <strain evidence="1">TG3544</strain>
    </source>
</reference>
<proteinExistence type="predicted"/>
<sequence length="108" mass="12915">MFSWEIRVSMLLNRSVSMETEDLEEMERYDGKSANGFRKDSSPKVVSCLDLNCEHDESLTSDYVTEKESQSHYIPIRRNSRYYRSFRLRNRGKWRSNKEIQTEHVEGK</sequence>
<evidence type="ECO:0000313" key="1">
    <source>
        <dbReference type="EMBL" id="KAH8002136.1"/>
    </source>
</evidence>
<comment type="caution">
    <text evidence="1">The sequence shown here is derived from an EMBL/GenBank/DDBJ whole genome shotgun (WGS) entry which is preliminary data.</text>
</comment>
<evidence type="ECO:0000313" key="2">
    <source>
        <dbReference type="Proteomes" id="UP000827872"/>
    </source>
</evidence>
<dbReference type="EMBL" id="CM037621">
    <property type="protein sequence ID" value="KAH8002136.1"/>
    <property type="molecule type" value="Genomic_DNA"/>
</dbReference>
<name>A0ACB8FAH0_9SAUR</name>
<keyword evidence="2" id="KW-1185">Reference proteome</keyword>
<dbReference type="Proteomes" id="UP000827872">
    <property type="component" value="Linkage Group LG08"/>
</dbReference>
<organism evidence="1 2">
    <name type="scientific">Sphaerodactylus townsendi</name>
    <dbReference type="NCBI Taxonomy" id="933632"/>
    <lineage>
        <taxon>Eukaryota</taxon>
        <taxon>Metazoa</taxon>
        <taxon>Chordata</taxon>
        <taxon>Craniata</taxon>
        <taxon>Vertebrata</taxon>
        <taxon>Euteleostomi</taxon>
        <taxon>Lepidosauria</taxon>
        <taxon>Squamata</taxon>
        <taxon>Bifurcata</taxon>
        <taxon>Gekkota</taxon>
        <taxon>Sphaerodactylidae</taxon>
        <taxon>Sphaerodactylus</taxon>
    </lineage>
</organism>